<dbReference type="FunFam" id="1.20.1310.10:FF:000002">
    <property type="entry name" value="cullin-3 isoform X1"/>
    <property type="match status" value="1"/>
</dbReference>
<dbReference type="FunFam" id="1.10.10.10:FF:000091">
    <property type="entry name" value="Cullin 3"/>
    <property type="match status" value="1"/>
</dbReference>
<evidence type="ECO:0000313" key="13">
    <source>
        <dbReference type="Proteomes" id="UP000053676"/>
    </source>
</evidence>
<dbReference type="PROSITE" id="PS50069">
    <property type="entry name" value="CULLIN_2"/>
    <property type="match status" value="1"/>
</dbReference>
<dbReference type="Pfam" id="PF00888">
    <property type="entry name" value="Cullin"/>
    <property type="match status" value="1"/>
</dbReference>
<dbReference type="InterPro" id="IPR016159">
    <property type="entry name" value="Cullin_repeat-like_dom_sf"/>
</dbReference>
<keyword evidence="7" id="KW-0539">Nucleus</keyword>
<dbReference type="STRING" id="51031.W2STH3"/>
<dbReference type="Pfam" id="PF10557">
    <property type="entry name" value="Cullin_Nedd8"/>
    <property type="match status" value="1"/>
</dbReference>
<evidence type="ECO:0000256" key="5">
    <source>
        <dbReference type="ARBA" id="ARBA00022786"/>
    </source>
</evidence>
<evidence type="ECO:0000256" key="3">
    <source>
        <dbReference type="ARBA" id="ARBA00006019"/>
    </source>
</evidence>
<feature type="compositionally biased region" description="Basic and acidic residues" evidence="10">
    <location>
        <begin position="72"/>
        <end position="97"/>
    </location>
</feature>
<keyword evidence="5" id="KW-0833">Ubl conjugation pathway</keyword>
<protein>
    <submittedName>
        <fullName evidence="12">Cullin family protein</fullName>
    </submittedName>
</protein>
<feature type="domain" description="Cullin family profile" evidence="11">
    <location>
        <begin position="692"/>
        <end position="931"/>
    </location>
</feature>
<keyword evidence="13" id="KW-1185">Reference proteome</keyword>
<dbReference type="FunFam" id="1.20.1310.10:FF:000006">
    <property type="entry name" value="Cullin 3"/>
    <property type="match status" value="1"/>
</dbReference>
<dbReference type="FunFam" id="1.20.1310.10:FF:000001">
    <property type="entry name" value="Cullin 3"/>
    <property type="match status" value="1"/>
</dbReference>
<dbReference type="Pfam" id="PF07818">
    <property type="entry name" value="HCNGP"/>
    <property type="match status" value="1"/>
</dbReference>
<comment type="subcellular location">
    <subcellularLocation>
        <location evidence="1">Nucleus</location>
    </subcellularLocation>
</comment>
<feature type="compositionally biased region" description="Acidic residues" evidence="10">
    <location>
        <begin position="62"/>
        <end position="71"/>
    </location>
</feature>
<dbReference type="EMBL" id="KI665955">
    <property type="protein sequence ID" value="ETN72002.1"/>
    <property type="molecule type" value="Genomic_DNA"/>
</dbReference>
<dbReference type="GO" id="GO:0031461">
    <property type="term" value="C:cullin-RING ubiquitin ligase complex"/>
    <property type="evidence" value="ECO:0007669"/>
    <property type="project" value="InterPro"/>
</dbReference>
<dbReference type="SUPFAM" id="SSF75632">
    <property type="entry name" value="Cullin homology domain"/>
    <property type="match status" value="1"/>
</dbReference>
<evidence type="ECO:0000256" key="7">
    <source>
        <dbReference type="ARBA" id="ARBA00023242"/>
    </source>
</evidence>
<dbReference type="SMART" id="SM00182">
    <property type="entry name" value="CULLIN"/>
    <property type="match status" value="1"/>
</dbReference>
<evidence type="ECO:0000259" key="11">
    <source>
        <dbReference type="PROSITE" id="PS50069"/>
    </source>
</evidence>
<feature type="compositionally biased region" description="Low complexity" evidence="10">
    <location>
        <begin position="32"/>
        <end position="43"/>
    </location>
</feature>
<dbReference type="InterPro" id="IPR036317">
    <property type="entry name" value="Cullin_homology_sf"/>
</dbReference>
<keyword evidence="6" id="KW-0832">Ubl conjugation</keyword>
<dbReference type="GO" id="GO:0006355">
    <property type="term" value="P:regulation of DNA-templated transcription"/>
    <property type="evidence" value="ECO:0007669"/>
    <property type="project" value="InterPro"/>
</dbReference>
<evidence type="ECO:0000313" key="12">
    <source>
        <dbReference type="EMBL" id="ETN72002.1"/>
    </source>
</evidence>
<dbReference type="Gene3D" id="1.20.1310.10">
    <property type="entry name" value="Cullin Repeats"/>
    <property type="match status" value="4"/>
</dbReference>
<dbReference type="GO" id="GO:0005737">
    <property type="term" value="C:cytoplasm"/>
    <property type="evidence" value="ECO:0007669"/>
    <property type="project" value="UniProtKB-ARBA"/>
</dbReference>
<comment type="similarity">
    <text evidence="3 8 9">Belongs to the cullin family.</text>
</comment>
<reference evidence="13" key="1">
    <citation type="journal article" date="2014" name="Nat. Genet.">
        <title>Genome of the human hookworm Necator americanus.</title>
        <authorList>
            <person name="Tang Y.T."/>
            <person name="Gao X."/>
            <person name="Rosa B.A."/>
            <person name="Abubucker S."/>
            <person name="Hallsworth-Pepin K."/>
            <person name="Martin J."/>
            <person name="Tyagi R."/>
            <person name="Heizer E."/>
            <person name="Zhang X."/>
            <person name="Bhonagiri-Palsikar V."/>
            <person name="Minx P."/>
            <person name="Warren W.C."/>
            <person name="Wang Q."/>
            <person name="Zhan B."/>
            <person name="Hotez P.J."/>
            <person name="Sternberg P.W."/>
            <person name="Dougall A."/>
            <person name="Gaze S.T."/>
            <person name="Mulvenna J."/>
            <person name="Sotillo J."/>
            <person name="Ranganathan S."/>
            <person name="Rabelo E.M."/>
            <person name="Wilson R.K."/>
            <person name="Felgner P.L."/>
            <person name="Bethony J."/>
            <person name="Hawdon J.M."/>
            <person name="Gasser R.B."/>
            <person name="Loukas A."/>
            <person name="Mitreva M."/>
        </authorList>
    </citation>
    <scope>NUCLEOTIDE SEQUENCE [LARGE SCALE GENOMIC DNA]</scope>
</reference>
<gene>
    <name evidence="12" type="ORF">NECAME_14015</name>
</gene>
<keyword evidence="4" id="KW-1017">Isopeptide bond</keyword>
<feature type="compositionally biased region" description="Basic and acidic residues" evidence="10">
    <location>
        <begin position="14"/>
        <end position="28"/>
    </location>
</feature>
<dbReference type="InterPro" id="IPR036388">
    <property type="entry name" value="WH-like_DNA-bd_sf"/>
</dbReference>
<dbReference type="OrthoDB" id="27073at2759"/>
<dbReference type="InterPro" id="IPR016158">
    <property type="entry name" value="Cullin_homology"/>
</dbReference>
<dbReference type="InterPro" id="IPR019559">
    <property type="entry name" value="Cullin_neddylation_domain"/>
</dbReference>
<dbReference type="GO" id="GO:0000278">
    <property type="term" value="P:mitotic cell cycle"/>
    <property type="evidence" value="ECO:0007669"/>
    <property type="project" value="UniProtKB-ARBA"/>
</dbReference>
<organism evidence="12 13">
    <name type="scientific">Necator americanus</name>
    <name type="common">Human hookworm</name>
    <dbReference type="NCBI Taxonomy" id="51031"/>
    <lineage>
        <taxon>Eukaryota</taxon>
        <taxon>Metazoa</taxon>
        <taxon>Ecdysozoa</taxon>
        <taxon>Nematoda</taxon>
        <taxon>Chromadorea</taxon>
        <taxon>Rhabditida</taxon>
        <taxon>Rhabditina</taxon>
        <taxon>Rhabditomorpha</taxon>
        <taxon>Strongyloidea</taxon>
        <taxon>Ancylostomatidae</taxon>
        <taxon>Bunostominae</taxon>
        <taxon>Necator</taxon>
    </lineage>
</organism>
<dbReference type="InterPro" id="IPR016157">
    <property type="entry name" value="Cullin_CS"/>
</dbReference>
<dbReference type="InterPro" id="IPR045093">
    <property type="entry name" value="Cullin"/>
</dbReference>
<dbReference type="PROSITE" id="PS01256">
    <property type="entry name" value="CULLIN_1"/>
    <property type="match status" value="1"/>
</dbReference>
<comment type="pathway">
    <text evidence="2">Protein modification; protein ubiquitination.</text>
</comment>
<proteinExistence type="inferred from homology"/>
<sequence length="1063" mass="122501">MNTLADYGDESDEESPRRRSFVVEREPAEVASSTNSQHNSTHSSPHHKSPDVSPRPRRDSDMMFDDGDMMFDEPRRYSSFSDHSDHSDTAEFREPPPPKRKVDHSPSPSLPTPTSKIPQVSSAVSLVSYSGAEDEKEDAFERADRAAENVSRPASPPSGMVEPRPPERVSQDSETDDENERLIDMALEDGRNAMKQIEDGGSTGSGGWTPRPYDSPLHGVDHEIDSKRVDTPPHQEVNIPPAPTTECDPELVLLAFKEIFYKHFERKAAGIDVNVSVQARKDFQNPSSYEQLILNFGIDEVGYNYPRLSSMSGTRPQTSGSSSRMRIRSFPAAMDEKYVTQVWEMLKKAIQEIQRKNNSGLSFEELYRNAYTMVLHKYGERLYTGLKQVVEDHLRNYVRVKIVESLDSGNFLEVMNEAWNDHTTAMVMIRDILMYMDRVYVEQNKVEQVFHLGLAIFRDHVLYQDFIHLHLRTTILSLIQQERRGAVVNWTGIKSACQMLVALGIHSHDVYVDEFETPFLVSTAEYYRCLSMCFLVSNSASLYVKKVEQCIREESERAKRYLDPQTESKVLDVLENVLIKDHMHTIVNMEHSGVHVMLSNDKFDQLASLYGLLQRVENGLNVMADAMSKYLRQTGAATVREDCERTPVVFVEDLLELKERFDEFLLMSFQRDKMFKNRIQTEFETFINLNKNSPEYLSLYMDEKLRKGLKSENDENAEKLLDKSMVLFRFLQEKDVFEKYYKQHMAKRLLLDKSISDDMERMMISKLKTECGCHFTLKLENMFRDKELWATQATDFKEYRENFLRGGNLMEISVRVLTAGIWPTQSVPVCILPSACEHAFNVFTNFYISKHNGRKLTLNTMLGTADVKAVFYGGTAAAARKKEENKILMVNTHQMVILMCFNSQPRLTFQALLEQTSIAERELKRNLQSLAMGKPTQRVLCRKGKGKDIDATDEFSVNDNFQSKLTRIKVQLVTFKGETEPEKKETRSKVEDDRKHEIEAAIVRVMKSRKVLDHNNLITEVTQQLRHRFLPNPILIKKRIESLIEREYLARDTQDLKLYNYVA</sequence>
<evidence type="ECO:0000256" key="10">
    <source>
        <dbReference type="SAM" id="MobiDB-lite"/>
    </source>
</evidence>
<dbReference type="OMA" id="IFIFREE"/>
<dbReference type="GO" id="GO:0043161">
    <property type="term" value="P:proteasome-mediated ubiquitin-dependent protein catabolic process"/>
    <property type="evidence" value="ECO:0007669"/>
    <property type="project" value="UniProtKB-ARBA"/>
</dbReference>
<dbReference type="SMART" id="SM00884">
    <property type="entry name" value="Cullin_Nedd8"/>
    <property type="match status" value="1"/>
</dbReference>
<dbReference type="Proteomes" id="UP000053676">
    <property type="component" value="Unassembled WGS sequence"/>
</dbReference>
<evidence type="ECO:0000256" key="8">
    <source>
        <dbReference type="PROSITE-ProRule" id="PRU00330"/>
    </source>
</evidence>
<dbReference type="Gene3D" id="1.10.10.10">
    <property type="entry name" value="Winged helix-like DNA-binding domain superfamily/Winged helix DNA-binding domain"/>
    <property type="match status" value="1"/>
</dbReference>
<evidence type="ECO:0000256" key="2">
    <source>
        <dbReference type="ARBA" id="ARBA00004906"/>
    </source>
</evidence>
<feature type="compositionally biased region" description="Basic and acidic residues" evidence="10">
    <location>
        <begin position="48"/>
        <end position="61"/>
    </location>
</feature>
<evidence type="ECO:0000256" key="6">
    <source>
        <dbReference type="ARBA" id="ARBA00022843"/>
    </source>
</evidence>
<dbReference type="KEGG" id="nai:NECAME_14015"/>
<dbReference type="Gene3D" id="3.30.230.130">
    <property type="entry name" value="Cullin, Chain C, Domain 2"/>
    <property type="match status" value="1"/>
</dbReference>
<feature type="region of interest" description="Disordered" evidence="10">
    <location>
        <begin position="1"/>
        <end position="179"/>
    </location>
</feature>
<dbReference type="PANTHER" id="PTHR11932">
    <property type="entry name" value="CULLIN"/>
    <property type="match status" value="1"/>
</dbReference>
<dbReference type="GO" id="GO:0031625">
    <property type="term" value="F:ubiquitin protein ligase binding"/>
    <property type="evidence" value="ECO:0007669"/>
    <property type="project" value="InterPro"/>
</dbReference>
<dbReference type="GO" id="GO:0006915">
    <property type="term" value="P:apoptotic process"/>
    <property type="evidence" value="ECO:0007669"/>
    <property type="project" value="UniProtKB-ARBA"/>
</dbReference>
<dbReference type="SUPFAM" id="SSF46785">
    <property type="entry name" value="Winged helix' DNA-binding domain"/>
    <property type="match status" value="1"/>
</dbReference>
<evidence type="ECO:0000256" key="4">
    <source>
        <dbReference type="ARBA" id="ARBA00022499"/>
    </source>
</evidence>
<dbReference type="AlphaFoldDB" id="W2STH3"/>
<dbReference type="Pfam" id="PF26557">
    <property type="entry name" value="Cullin_AB"/>
    <property type="match status" value="1"/>
</dbReference>
<dbReference type="GO" id="GO:0007165">
    <property type="term" value="P:signal transduction"/>
    <property type="evidence" value="ECO:0007669"/>
    <property type="project" value="UniProtKB-ARBA"/>
</dbReference>
<accession>W2STH3</accession>
<evidence type="ECO:0000256" key="9">
    <source>
        <dbReference type="RuleBase" id="RU003829"/>
    </source>
</evidence>
<dbReference type="InterPro" id="IPR036390">
    <property type="entry name" value="WH_DNA-bd_sf"/>
</dbReference>
<dbReference type="InterPro" id="IPR059120">
    <property type="entry name" value="Cullin-like_AB"/>
</dbReference>
<dbReference type="InterPro" id="IPR001373">
    <property type="entry name" value="Cullin_N"/>
</dbReference>
<dbReference type="GO" id="GO:0006950">
    <property type="term" value="P:response to stress"/>
    <property type="evidence" value="ECO:0007669"/>
    <property type="project" value="UniProtKB-ARBA"/>
</dbReference>
<feature type="compositionally biased region" description="Polar residues" evidence="10">
    <location>
        <begin position="116"/>
        <end position="128"/>
    </location>
</feature>
<dbReference type="GO" id="GO:0005634">
    <property type="term" value="C:nucleus"/>
    <property type="evidence" value="ECO:0007669"/>
    <property type="project" value="UniProtKB-SubCell"/>
</dbReference>
<evidence type="ECO:0000256" key="1">
    <source>
        <dbReference type="ARBA" id="ARBA00004123"/>
    </source>
</evidence>
<dbReference type="InterPro" id="IPR012479">
    <property type="entry name" value="SAP30BP"/>
</dbReference>
<name>W2STH3_NECAM</name>
<dbReference type="SUPFAM" id="SSF74788">
    <property type="entry name" value="Cullin repeat-like"/>
    <property type="match status" value="1"/>
</dbReference>
<dbReference type="GO" id="GO:0000209">
    <property type="term" value="P:protein polyubiquitination"/>
    <property type="evidence" value="ECO:0007669"/>
    <property type="project" value="UniProtKB-ARBA"/>
</dbReference>